<evidence type="ECO:0000256" key="4">
    <source>
        <dbReference type="ARBA" id="ARBA00022694"/>
    </source>
</evidence>
<dbReference type="InterPro" id="IPR011063">
    <property type="entry name" value="TilS/TtcA_N"/>
</dbReference>
<dbReference type="SUPFAM" id="SSF52402">
    <property type="entry name" value="Adenine nucleotide alpha hydrolases-like"/>
    <property type="match status" value="1"/>
</dbReference>
<dbReference type="NCBIfam" id="TIGR02432">
    <property type="entry name" value="lysidine_TilS_N"/>
    <property type="match status" value="1"/>
</dbReference>
<dbReference type="InterPro" id="IPR015262">
    <property type="entry name" value="tRNA_Ile_lys_synt_subst-bd"/>
</dbReference>
<dbReference type="Gene3D" id="3.40.50.620">
    <property type="entry name" value="HUPs"/>
    <property type="match status" value="1"/>
</dbReference>
<evidence type="ECO:0000256" key="1">
    <source>
        <dbReference type="ARBA" id="ARBA00004496"/>
    </source>
</evidence>
<dbReference type="Pfam" id="PF09179">
    <property type="entry name" value="TilS"/>
    <property type="match status" value="1"/>
</dbReference>
<evidence type="ECO:0000256" key="6">
    <source>
        <dbReference type="ARBA" id="ARBA00022840"/>
    </source>
</evidence>
<evidence type="ECO:0000256" key="2">
    <source>
        <dbReference type="ARBA" id="ARBA00022490"/>
    </source>
</evidence>
<dbReference type="PANTHER" id="PTHR43033:SF1">
    <property type="entry name" value="TRNA(ILE)-LYSIDINE SYNTHASE-RELATED"/>
    <property type="match status" value="1"/>
</dbReference>
<evidence type="ECO:0000256" key="8">
    <source>
        <dbReference type="HAMAP-Rule" id="MF_01161"/>
    </source>
</evidence>
<dbReference type="Pfam" id="PF01171">
    <property type="entry name" value="ATP_bind_3"/>
    <property type="match status" value="1"/>
</dbReference>
<accession>A0AA35CMR5</accession>
<dbReference type="SMART" id="SM00977">
    <property type="entry name" value="TilS_C"/>
    <property type="match status" value="1"/>
</dbReference>
<dbReference type="InterPro" id="IPR012795">
    <property type="entry name" value="tRNA_Ile_lys_synt_N"/>
</dbReference>
<dbReference type="InterPro" id="IPR012796">
    <property type="entry name" value="Lysidine-tRNA-synth_C"/>
</dbReference>
<keyword evidence="4 8" id="KW-0819">tRNA processing</keyword>
<comment type="function">
    <text evidence="8">Ligates lysine onto the cytidine present at position 34 of the AUA codon-specific tRNA(Ile) that contains the anticodon CAU, in an ATP-dependent manner. Cytidine is converted to lysidine, thus changing the amino acid specificity of the tRNA from methionine to isoleucine.</text>
</comment>
<evidence type="ECO:0000256" key="5">
    <source>
        <dbReference type="ARBA" id="ARBA00022741"/>
    </source>
</evidence>
<dbReference type="KEGG" id="cmic:caldi_31320"/>
<organism evidence="10 11">
    <name type="scientific">Caldinitratiruptor microaerophilus</name>
    <dbReference type="NCBI Taxonomy" id="671077"/>
    <lineage>
        <taxon>Bacteria</taxon>
        <taxon>Bacillati</taxon>
        <taxon>Bacillota</taxon>
        <taxon>Clostridia</taxon>
        <taxon>Eubacteriales</taxon>
        <taxon>Symbiobacteriaceae</taxon>
        <taxon>Caldinitratiruptor</taxon>
    </lineage>
</organism>
<evidence type="ECO:0000313" key="10">
    <source>
        <dbReference type="EMBL" id="BDG62042.1"/>
    </source>
</evidence>
<dbReference type="PANTHER" id="PTHR43033">
    <property type="entry name" value="TRNA(ILE)-LYSIDINE SYNTHASE-RELATED"/>
    <property type="match status" value="1"/>
</dbReference>
<keyword evidence="6 8" id="KW-0067">ATP-binding</keyword>
<protein>
    <recommendedName>
        <fullName evidence="8">tRNA(Ile)-lysidine synthase</fullName>
        <ecNumber evidence="8">6.3.4.19</ecNumber>
    </recommendedName>
    <alternativeName>
        <fullName evidence="8">tRNA(Ile)-2-lysyl-cytidine synthase</fullName>
    </alternativeName>
    <alternativeName>
        <fullName evidence="8">tRNA(Ile)-lysidine synthetase</fullName>
    </alternativeName>
</protein>
<dbReference type="RefSeq" id="WP_264842651.1">
    <property type="nucleotide sequence ID" value="NZ_AP025628.1"/>
</dbReference>
<dbReference type="SUPFAM" id="SSF56037">
    <property type="entry name" value="PheT/TilS domain"/>
    <property type="match status" value="1"/>
</dbReference>
<dbReference type="Pfam" id="PF11734">
    <property type="entry name" value="TilS_C"/>
    <property type="match status" value="1"/>
</dbReference>
<comment type="domain">
    <text evidence="8">The N-terminal region contains the highly conserved SGGXDS motif, predicted to be a P-loop motif involved in ATP binding.</text>
</comment>
<dbReference type="EMBL" id="AP025628">
    <property type="protein sequence ID" value="BDG62042.1"/>
    <property type="molecule type" value="Genomic_DNA"/>
</dbReference>
<dbReference type="HAMAP" id="MF_01161">
    <property type="entry name" value="tRNA_Ile_lys_synt"/>
    <property type="match status" value="1"/>
</dbReference>
<dbReference type="GO" id="GO:0006400">
    <property type="term" value="P:tRNA modification"/>
    <property type="evidence" value="ECO:0007669"/>
    <property type="project" value="UniProtKB-UniRule"/>
</dbReference>
<gene>
    <name evidence="8 10" type="primary">tilS</name>
    <name evidence="10" type="ORF">caldi_31320</name>
</gene>
<comment type="similarity">
    <text evidence="8">Belongs to the tRNA(Ile)-lysidine synthase family.</text>
</comment>
<dbReference type="InterPro" id="IPR012094">
    <property type="entry name" value="tRNA_Ile_lys_synt"/>
</dbReference>
<keyword evidence="3 8" id="KW-0436">Ligase</keyword>
<dbReference type="CDD" id="cd01992">
    <property type="entry name" value="TilS_N"/>
    <property type="match status" value="1"/>
</dbReference>
<evidence type="ECO:0000256" key="3">
    <source>
        <dbReference type="ARBA" id="ARBA00022598"/>
    </source>
</evidence>
<feature type="binding site" evidence="8">
    <location>
        <begin position="32"/>
        <end position="37"/>
    </location>
    <ligand>
        <name>ATP</name>
        <dbReference type="ChEBI" id="CHEBI:30616"/>
    </ligand>
</feature>
<evidence type="ECO:0000256" key="7">
    <source>
        <dbReference type="ARBA" id="ARBA00048539"/>
    </source>
</evidence>
<keyword evidence="11" id="KW-1185">Reference proteome</keyword>
<dbReference type="SUPFAM" id="SSF82829">
    <property type="entry name" value="MesJ substrate recognition domain-like"/>
    <property type="match status" value="1"/>
</dbReference>
<dbReference type="NCBIfam" id="TIGR02433">
    <property type="entry name" value="lysidine_TilS_C"/>
    <property type="match status" value="1"/>
</dbReference>
<comment type="catalytic activity">
    <reaction evidence="7 8">
        <text>cytidine(34) in tRNA(Ile2) + L-lysine + ATP = lysidine(34) in tRNA(Ile2) + AMP + diphosphate + H(+)</text>
        <dbReference type="Rhea" id="RHEA:43744"/>
        <dbReference type="Rhea" id="RHEA-COMP:10625"/>
        <dbReference type="Rhea" id="RHEA-COMP:10670"/>
        <dbReference type="ChEBI" id="CHEBI:15378"/>
        <dbReference type="ChEBI" id="CHEBI:30616"/>
        <dbReference type="ChEBI" id="CHEBI:32551"/>
        <dbReference type="ChEBI" id="CHEBI:33019"/>
        <dbReference type="ChEBI" id="CHEBI:82748"/>
        <dbReference type="ChEBI" id="CHEBI:83665"/>
        <dbReference type="ChEBI" id="CHEBI:456215"/>
        <dbReference type="EC" id="6.3.4.19"/>
    </reaction>
</comment>
<proteinExistence type="inferred from homology"/>
<feature type="domain" description="Lysidine-tRNA(Ile) synthetase C-terminal" evidence="9">
    <location>
        <begin position="398"/>
        <end position="471"/>
    </location>
</feature>
<dbReference type="GO" id="GO:0032267">
    <property type="term" value="F:tRNA(Ile)-lysidine synthase activity"/>
    <property type="evidence" value="ECO:0007669"/>
    <property type="project" value="UniProtKB-EC"/>
</dbReference>
<comment type="subcellular location">
    <subcellularLocation>
        <location evidence="1 8">Cytoplasm</location>
    </subcellularLocation>
</comment>
<evidence type="ECO:0000313" key="11">
    <source>
        <dbReference type="Proteomes" id="UP001163687"/>
    </source>
</evidence>
<dbReference type="Proteomes" id="UP001163687">
    <property type="component" value="Chromosome"/>
</dbReference>
<keyword evidence="5 8" id="KW-0547">Nucleotide-binding</keyword>
<evidence type="ECO:0000259" key="9">
    <source>
        <dbReference type="SMART" id="SM00977"/>
    </source>
</evidence>
<name>A0AA35CMR5_9FIRM</name>
<reference evidence="10" key="1">
    <citation type="submission" date="2022-03" db="EMBL/GenBank/DDBJ databases">
        <title>Complete genome sequence of Caldinitratiruptor microaerophilus.</title>
        <authorList>
            <person name="Mukaiyama R."/>
            <person name="Nishiyama T."/>
            <person name="Ueda K."/>
        </authorList>
    </citation>
    <scope>NUCLEOTIDE SEQUENCE</scope>
    <source>
        <strain evidence="10">JCM 16183</strain>
    </source>
</reference>
<dbReference type="GO" id="GO:0005737">
    <property type="term" value="C:cytoplasm"/>
    <property type="evidence" value="ECO:0007669"/>
    <property type="project" value="UniProtKB-SubCell"/>
</dbReference>
<dbReference type="Gene3D" id="1.20.59.20">
    <property type="match status" value="1"/>
</dbReference>
<sequence length="474" mass="51392">MRGGKAVLDEIRRFVARRGLLEPGDRVVVALSGGPDSLALTLALHHLRTEWGLDLHLFHLHHGLRGEEADRDAAFVREVADRLGLPCTVIRRDVRSEARSLRAGVEAAGRLVRYRALADLAGQLGARRVAVGHTRDDQAETVLMALLRGAGRRGLGGMPPARPLGFGAGPEVTLVRPLLAVGREDTLALCRAAGLEPRRDLTNEDPRFLRSRIRTELLPLLRDRYSPAVVFRLAALAEVMRDEEGFLRRAAAEAAARHGVTYDPRESRLPVPALTDEHPALARRIVRLAGESAGMSLTARHVEAVLDLARSPGGGEVHLGRGLVAEKVGDVVRVRRRERVGRAVTAEGGQPVPLPVPGSVAWASAGLTLSATREDPDAEPAAGPWAVDLDPDRLPGPLAVRTRRPGDRIFPVGMDGSKKLQDLFVDLKVPRPDRDRVPVVVAGDQVVWVVGYRADRRFLAAPGRPRLALRARPG</sequence>
<dbReference type="AlphaFoldDB" id="A0AA35CMR5"/>
<keyword evidence="2 8" id="KW-0963">Cytoplasm</keyword>
<dbReference type="GO" id="GO:0005524">
    <property type="term" value="F:ATP binding"/>
    <property type="evidence" value="ECO:0007669"/>
    <property type="project" value="UniProtKB-UniRule"/>
</dbReference>
<dbReference type="InterPro" id="IPR014729">
    <property type="entry name" value="Rossmann-like_a/b/a_fold"/>
</dbReference>
<dbReference type="EC" id="6.3.4.19" evidence="8"/>